<evidence type="ECO:0000313" key="7">
    <source>
        <dbReference type="EMBL" id="ADP78637.1"/>
    </source>
</evidence>
<feature type="region of interest" description="Disordered" evidence="5">
    <location>
        <begin position="185"/>
        <end position="214"/>
    </location>
</feature>
<dbReference type="InterPro" id="IPR050109">
    <property type="entry name" value="HTH-type_TetR-like_transc_reg"/>
</dbReference>
<evidence type="ECO:0000256" key="1">
    <source>
        <dbReference type="ARBA" id="ARBA00023015"/>
    </source>
</evidence>
<organism evidence="7 8">
    <name type="scientific">Pseudofrankia inefficax (strain DSM 45817 / CECT 9037 / DDB 130130 / EuI1c)</name>
    <name type="common">Frankia inefficax</name>
    <dbReference type="NCBI Taxonomy" id="298654"/>
    <lineage>
        <taxon>Bacteria</taxon>
        <taxon>Bacillati</taxon>
        <taxon>Actinomycetota</taxon>
        <taxon>Actinomycetes</taxon>
        <taxon>Frankiales</taxon>
        <taxon>Frankiaceae</taxon>
        <taxon>Pseudofrankia</taxon>
    </lineage>
</organism>
<dbReference type="STRING" id="298654.FraEuI1c_0557"/>
<evidence type="ECO:0000256" key="2">
    <source>
        <dbReference type="ARBA" id="ARBA00023125"/>
    </source>
</evidence>
<keyword evidence="1" id="KW-0805">Transcription regulation</keyword>
<dbReference type="Pfam" id="PF00440">
    <property type="entry name" value="TetR_N"/>
    <property type="match status" value="1"/>
</dbReference>
<dbReference type="SUPFAM" id="SSF48498">
    <property type="entry name" value="Tetracyclin repressor-like, C-terminal domain"/>
    <property type="match status" value="1"/>
</dbReference>
<dbReference type="InterPro" id="IPR009057">
    <property type="entry name" value="Homeodomain-like_sf"/>
</dbReference>
<dbReference type="GO" id="GO:0000976">
    <property type="term" value="F:transcription cis-regulatory region binding"/>
    <property type="evidence" value="ECO:0007669"/>
    <property type="project" value="TreeGrafter"/>
</dbReference>
<dbReference type="InterPro" id="IPR001647">
    <property type="entry name" value="HTH_TetR"/>
</dbReference>
<evidence type="ECO:0000313" key="8">
    <source>
        <dbReference type="Proteomes" id="UP000002484"/>
    </source>
</evidence>
<keyword evidence="8" id="KW-1185">Reference proteome</keyword>
<dbReference type="RefSeq" id="WP_013421759.1">
    <property type="nucleotide sequence ID" value="NC_014666.1"/>
</dbReference>
<evidence type="ECO:0000256" key="3">
    <source>
        <dbReference type="ARBA" id="ARBA00023163"/>
    </source>
</evidence>
<accession>E3JBA7</accession>
<name>E3JBA7_PSEI1</name>
<dbReference type="AlphaFoldDB" id="E3JBA7"/>
<keyword evidence="3" id="KW-0804">Transcription</keyword>
<dbReference type="Proteomes" id="UP000002484">
    <property type="component" value="Chromosome"/>
</dbReference>
<dbReference type="InParanoid" id="E3JBA7"/>
<dbReference type="PANTHER" id="PTHR30055">
    <property type="entry name" value="HTH-TYPE TRANSCRIPTIONAL REGULATOR RUTR"/>
    <property type="match status" value="1"/>
</dbReference>
<proteinExistence type="predicted"/>
<dbReference type="KEGG" id="fri:FraEuI1c_0557"/>
<dbReference type="PANTHER" id="PTHR30055:SF234">
    <property type="entry name" value="HTH-TYPE TRANSCRIPTIONAL REGULATOR BETI"/>
    <property type="match status" value="1"/>
</dbReference>
<sequence>MATLTARRDDARRNRETILRVADGAFADGSDAVPLDEIARRAGLGRATVYRHFPDRHALAVAVAAQNLEALREVVRADGDDRCPFRDILGMVFSTQASMRPLVALMLELPVREQLQYTEALIEALTPPFRQAQADGELRPDAEPADLALVMAMINTAVDAVPVGLDHGAALRRIVTTILDGLFGPSTPVDDQDRADGPEEPAAAGSRCRTRRFV</sequence>
<evidence type="ECO:0000256" key="4">
    <source>
        <dbReference type="PROSITE-ProRule" id="PRU00335"/>
    </source>
</evidence>
<dbReference type="SUPFAM" id="SSF46689">
    <property type="entry name" value="Homeodomain-like"/>
    <property type="match status" value="1"/>
</dbReference>
<protein>
    <submittedName>
        <fullName evidence="7">Regulatory protein TetR</fullName>
    </submittedName>
</protein>
<keyword evidence="2 4" id="KW-0238">DNA-binding</keyword>
<dbReference type="GO" id="GO:0003700">
    <property type="term" value="F:DNA-binding transcription factor activity"/>
    <property type="evidence" value="ECO:0007669"/>
    <property type="project" value="TreeGrafter"/>
</dbReference>
<dbReference type="PROSITE" id="PS50977">
    <property type="entry name" value="HTH_TETR_2"/>
    <property type="match status" value="1"/>
</dbReference>
<evidence type="ECO:0000256" key="5">
    <source>
        <dbReference type="SAM" id="MobiDB-lite"/>
    </source>
</evidence>
<reference evidence="7 8" key="1">
    <citation type="submission" date="2010-10" db="EMBL/GenBank/DDBJ databases">
        <title>Complete sequence of Frankia sp. EuI1c.</title>
        <authorList>
            <consortium name="US DOE Joint Genome Institute"/>
            <person name="Lucas S."/>
            <person name="Copeland A."/>
            <person name="Lapidus A."/>
            <person name="Cheng J.-F."/>
            <person name="Bruce D."/>
            <person name="Goodwin L."/>
            <person name="Pitluck S."/>
            <person name="Chertkov O."/>
            <person name="Detter J.C."/>
            <person name="Han C."/>
            <person name="Tapia R."/>
            <person name="Land M."/>
            <person name="Hauser L."/>
            <person name="Jeffries C."/>
            <person name="Kyrpides N."/>
            <person name="Ivanova N."/>
            <person name="Mikhailova N."/>
            <person name="Beauchemin N."/>
            <person name="Sen A."/>
            <person name="Sur S.A."/>
            <person name="Gtari M."/>
            <person name="Wall L."/>
            <person name="Tisa L."/>
            <person name="Woyke T."/>
        </authorList>
    </citation>
    <scope>NUCLEOTIDE SEQUENCE [LARGE SCALE GENOMIC DNA]</scope>
    <source>
        <strain evidence="8">DSM 45817 / CECT 9037 / EuI1c</strain>
    </source>
</reference>
<feature type="domain" description="HTH tetR-type" evidence="6">
    <location>
        <begin position="12"/>
        <end position="71"/>
    </location>
</feature>
<dbReference type="eggNOG" id="COG1309">
    <property type="taxonomic scope" value="Bacteria"/>
</dbReference>
<dbReference type="InterPro" id="IPR036271">
    <property type="entry name" value="Tet_transcr_reg_TetR-rel_C_sf"/>
</dbReference>
<dbReference type="EMBL" id="CP002299">
    <property type="protein sequence ID" value="ADP78637.1"/>
    <property type="molecule type" value="Genomic_DNA"/>
</dbReference>
<dbReference type="Gene3D" id="1.10.357.10">
    <property type="entry name" value="Tetracycline Repressor, domain 2"/>
    <property type="match status" value="1"/>
</dbReference>
<feature type="DNA-binding region" description="H-T-H motif" evidence="4">
    <location>
        <begin position="34"/>
        <end position="53"/>
    </location>
</feature>
<gene>
    <name evidence="7" type="ordered locus">FraEuI1c_0557</name>
</gene>
<dbReference type="HOGENOM" id="CLU_069356_17_0_11"/>
<evidence type="ECO:0000259" key="6">
    <source>
        <dbReference type="PROSITE" id="PS50977"/>
    </source>
</evidence>